<gene>
    <name evidence="1" type="ORF">VOP03_12045</name>
</gene>
<evidence type="ECO:0000313" key="1">
    <source>
        <dbReference type="EMBL" id="MEC4266079.1"/>
    </source>
</evidence>
<dbReference type="RefSeq" id="WP_326279062.1">
    <property type="nucleotide sequence ID" value="NZ_JAYKYV010000010.1"/>
</dbReference>
<accession>A0ABU6ISV5</accession>
<keyword evidence="2" id="KW-1185">Reference proteome</keyword>
<sequence>MIKTIRITTLLLSFSLIGFGQELPKEKSVNHIQIKGTNIFMVPPPSFESSSNFKGFQNPNDQTSMIVAMEIPGPYFEVSKGFDSEVLQKQGMELNTKKEINVAGFDGLLIELDQSANGMIFSKQILIYGNEKSSTLINGVYLKDSLQLGEKIKQSVLTTFVDSEVESNPREALNYSLNENVGSLKFKTVIGNGMLFNRDLKTPTESVDKATLLTDKSFAKVEIKNEKSFCIARLKKYPADYAIIQDKGVYEVKIDNLKGFELFAKNNDDESEEMYQVILFDKKGGYYLFVGTYVTGSDKAISDIKNVIQTFKRKK</sequence>
<name>A0ABU6ISV5_9FLAO</name>
<proteinExistence type="predicted"/>
<comment type="caution">
    <text evidence="1">The sequence shown here is derived from an EMBL/GenBank/DDBJ whole genome shotgun (WGS) entry which is preliminary data.</text>
</comment>
<dbReference type="Proteomes" id="UP001355298">
    <property type="component" value="Unassembled WGS sequence"/>
</dbReference>
<reference evidence="1 2" key="1">
    <citation type="submission" date="2024-01" db="EMBL/GenBank/DDBJ databases">
        <title>The strains designed SYSU M86414 and SYSU M84420 isolated from the marine sediment in San Sha City (Hainan Province, China).</title>
        <authorList>
            <person name="Guo D."/>
        </authorList>
    </citation>
    <scope>NUCLEOTIDE SEQUENCE [LARGE SCALE GENOMIC DNA]</scope>
    <source>
        <strain evidence="1 2">SYSU M84420</strain>
    </source>
</reference>
<dbReference type="EMBL" id="JAYMGW010000010">
    <property type="protein sequence ID" value="MEC4266079.1"/>
    <property type="molecule type" value="Genomic_DNA"/>
</dbReference>
<organism evidence="1 2">
    <name type="scientific">Flagellimonas halotolerans</name>
    <dbReference type="NCBI Taxonomy" id="3112164"/>
    <lineage>
        <taxon>Bacteria</taxon>
        <taxon>Pseudomonadati</taxon>
        <taxon>Bacteroidota</taxon>
        <taxon>Flavobacteriia</taxon>
        <taxon>Flavobacteriales</taxon>
        <taxon>Flavobacteriaceae</taxon>
        <taxon>Flagellimonas</taxon>
    </lineage>
</organism>
<evidence type="ECO:0008006" key="3">
    <source>
        <dbReference type="Google" id="ProtNLM"/>
    </source>
</evidence>
<protein>
    <recommendedName>
        <fullName evidence="3">DUF4367 domain-containing protein</fullName>
    </recommendedName>
</protein>
<evidence type="ECO:0000313" key="2">
    <source>
        <dbReference type="Proteomes" id="UP001355298"/>
    </source>
</evidence>